<keyword evidence="1" id="KW-0732">Signal</keyword>
<name>A0A1W0WCB7_HYPEX</name>
<reference evidence="3" key="1">
    <citation type="submission" date="2017-01" db="EMBL/GenBank/DDBJ databases">
        <title>Comparative genomics of anhydrobiosis in the tardigrade Hypsibius dujardini.</title>
        <authorList>
            <person name="Yoshida Y."/>
            <person name="Koutsovoulos G."/>
            <person name="Laetsch D."/>
            <person name="Stevens L."/>
            <person name="Kumar S."/>
            <person name="Horikawa D."/>
            <person name="Ishino K."/>
            <person name="Komine S."/>
            <person name="Tomita M."/>
            <person name="Blaxter M."/>
            <person name="Arakawa K."/>
        </authorList>
    </citation>
    <scope>NUCLEOTIDE SEQUENCE [LARGE SCALE GENOMIC DNA]</scope>
    <source>
        <strain evidence="3">Z151</strain>
    </source>
</reference>
<comment type="caution">
    <text evidence="2">The sequence shown here is derived from an EMBL/GenBank/DDBJ whole genome shotgun (WGS) entry which is preliminary data.</text>
</comment>
<feature type="chain" id="PRO_5013139563" evidence="1">
    <location>
        <begin position="24"/>
        <end position="82"/>
    </location>
</feature>
<protein>
    <submittedName>
        <fullName evidence="2">Uncharacterized protein</fullName>
    </submittedName>
</protein>
<proteinExistence type="predicted"/>
<gene>
    <name evidence="2" type="ORF">BV898_12946</name>
</gene>
<evidence type="ECO:0000256" key="1">
    <source>
        <dbReference type="SAM" id="SignalP"/>
    </source>
</evidence>
<evidence type="ECO:0000313" key="3">
    <source>
        <dbReference type="Proteomes" id="UP000192578"/>
    </source>
</evidence>
<feature type="signal peptide" evidence="1">
    <location>
        <begin position="1"/>
        <end position="23"/>
    </location>
</feature>
<accession>A0A1W0WCB7</accession>
<evidence type="ECO:0000313" key="2">
    <source>
        <dbReference type="EMBL" id="OQV12817.1"/>
    </source>
</evidence>
<organism evidence="2 3">
    <name type="scientific">Hypsibius exemplaris</name>
    <name type="common">Freshwater tardigrade</name>
    <dbReference type="NCBI Taxonomy" id="2072580"/>
    <lineage>
        <taxon>Eukaryota</taxon>
        <taxon>Metazoa</taxon>
        <taxon>Ecdysozoa</taxon>
        <taxon>Tardigrada</taxon>
        <taxon>Eutardigrada</taxon>
        <taxon>Parachela</taxon>
        <taxon>Hypsibioidea</taxon>
        <taxon>Hypsibiidae</taxon>
        <taxon>Hypsibius</taxon>
    </lineage>
</organism>
<keyword evidence="3" id="KW-1185">Reference proteome</keyword>
<dbReference type="EMBL" id="MTYJ01000136">
    <property type="protein sequence ID" value="OQV12817.1"/>
    <property type="molecule type" value="Genomic_DNA"/>
</dbReference>
<dbReference type="Proteomes" id="UP000192578">
    <property type="component" value="Unassembled WGS sequence"/>
</dbReference>
<sequence length="82" mass="9251">MARSFSLLLAIMLVIGSASLIHSSPFGYGAPLGEEVRVRVQFDSNRLPQPFRLTQAAPWSSSIRSLSNSHYILAPWRFNRYL</sequence>
<dbReference type="AlphaFoldDB" id="A0A1W0WCB7"/>